<accession>A0ABP4PJ69</accession>
<feature type="transmembrane region" description="Helical" evidence="1">
    <location>
        <begin position="56"/>
        <end position="76"/>
    </location>
</feature>
<evidence type="ECO:0000313" key="3">
    <source>
        <dbReference type="Proteomes" id="UP001500393"/>
    </source>
</evidence>
<proteinExistence type="predicted"/>
<keyword evidence="3" id="KW-1185">Reference proteome</keyword>
<reference evidence="3" key="1">
    <citation type="journal article" date="2019" name="Int. J. Syst. Evol. Microbiol.">
        <title>The Global Catalogue of Microorganisms (GCM) 10K type strain sequencing project: providing services to taxonomists for standard genome sequencing and annotation.</title>
        <authorList>
            <consortium name="The Broad Institute Genomics Platform"/>
            <consortium name="The Broad Institute Genome Sequencing Center for Infectious Disease"/>
            <person name="Wu L."/>
            <person name="Ma J."/>
        </authorList>
    </citation>
    <scope>NUCLEOTIDE SEQUENCE [LARGE SCALE GENOMIC DNA]</scope>
    <source>
        <strain evidence="3">JCM 14969</strain>
    </source>
</reference>
<protein>
    <submittedName>
        <fullName evidence="2">Uncharacterized protein</fullName>
    </submittedName>
</protein>
<keyword evidence="1" id="KW-0472">Membrane</keyword>
<name>A0ABP4PJ69_9ACTN</name>
<comment type="caution">
    <text evidence="2">The sequence shown here is derived from an EMBL/GenBank/DDBJ whole genome shotgun (WGS) entry which is preliminary data.</text>
</comment>
<organism evidence="2 3">
    <name type="scientific">Kribbella sancticallisti</name>
    <dbReference type="NCBI Taxonomy" id="460087"/>
    <lineage>
        <taxon>Bacteria</taxon>
        <taxon>Bacillati</taxon>
        <taxon>Actinomycetota</taxon>
        <taxon>Actinomycetes</taxon>
        <taxon>Propionibacteriales</taxon>
        <taxon>Kribbellaceae</taxon>
        <taxon>Kribbella</taxon>
    </lineage>
</organism>
<gene>
    <name evidence="2" type="ORF">GCM10009789_37790</name>
</gene>
<evidence type="ECO:0000256" key="1">
    <source>
        <dbReference type="SAM" id="Phobius"/>
    </source>
</evidence>
<feature type="transmembrane region" description="Helical" evidence="1">
    <location>
        <begin position="7"/>
        <end position="36"/>
    </location>
</feature>
<dbReference type="RefSeq" id="WP_344215585.1">
    <property type="nucleotide sequence ID" value="NZ_BAAAOS010000020.1"/>
</dbReference>
<dbReference type="Proteomes" id="UP001500393">
    <property type="component" value="Unassembled WGS sequence"/>
</dbReference>
<sequence length="83" mass="8430">MHTVGVILEILGTIVVILIACLFGLVGALAALLAAVPAVLVAWGVDAFWDTGFIDALAWAWTICTGICIAPAVGILKSVGILG</sequence>
<keyword evidence="1" id="KW-0812">Transmembrane</keyword>
<evidence type="ECO:0000313" key="2">
    <source>
        <dbReference type="EMBL" id="GAA1580395.1"/>
    </source>
</evidence>
<keyword evidence="1" id="KW-1133">Transmembrane helix</keyword>
<dbReference type="EMBL" id="BAAAOS010000020">
    <property type="protein sequence ID" value="GAA1580395.1"/>
    <property type="molecule type" value="Genomic_DNA"/>
</dbReference>